<organism evidence="2 3">
    <name type="scientific">Ficus carica</name>
    <name type="common">Common fig</name>
    <dbReference type="NCBI Taxonomy" id="3494"/>
    <lineage>
        <taxon>Eukaryota</taxon>
        <taxon>Viridiplantae</taxon>
        <taxon>Streptophyta</taxon>
        <taxon>Embryophyta</taxon>
        <taxon>Tracheophyta</taxon>
        <taxon>Spermatophyta</taxon>
        <taxon>Magnoliopsida</taxon>
        <taxon>eudicotyledons</taxon>
        <taxon>Gunneridae</taxon>
        <taxon>Pentapetalae</taxon>
        <taxon>rosids</taxon>
        <taxon>fabids</taxon>
        <taxon>Rosales</taxon>
        <taxon>Moraceae</taxon>
        <taxon>Ficeae</taxon>
        <taxon>Ficus</taxon>
    </lineage>
</organism>
<sequence length="82" mass="8653">MEGARTTQSIQSDGSTLSTPSVDEEGIMQQVLGKQKGHMTRVGPTLPRRTHSGASSSSRTGDDDGCHASDQSQPHLLAHHSS</sequence>
<keyword evidence="3" id="KW-1185">Reference proteome</keyword>
<feature type="compositionally biased region" description="Polar residues" evidence="1">
    <location>
        <begin position="1"/>
        <end position="21"/>
    </location>
</feature>
<comment type="caution">
    <text evidence="2">The sequence shown here is derived from an EMBL/GenBank/DDBJ whole genome shotgun (WGS) entry which is preliminary data.</text>
</comment>
<dbReference type="Proteomes" id="UP001187192">
    <property type="component" value="Unassembled WGS sequence"/>
</dbReference>
<evidence type="ECO:0000256" key="1">
    <source>
        <dbReference type="SAM" id="MobiDB-lite"/>
    </source>
</evidence>
<accession>A0AA87YWM2</accession>
<name>A0AA87YWM2_FICCA</name>
<dbReference type="AlphaFoldDB" id="A0AA87YWM2"/>
<reference evidence="2" key="1">
    <citation type="submission" date="2023-07" db="EMBL/GenBank/DDBJ databases">
        <title>draft genome sequence of fig (Ficus carica).</title>
        <authorList>
            <person name="Takahashi T."/>
            <person name="Nishimura K."/>
        </authorList>
    </citation>
    <scope>NUCLEOTIDE SEQUENCE</scope>
</reference>
<feature type="region of interest" description="Disordered" evidence="1">
    <location>
        <begin position="1"/>
        <end position="82"/>
    </location>
</feature>
<dbReference type="EMBL" id="BTGU01002656">
    <property type="protein sequence ID" value="GMN20674.1"/>
    <property type="molecule type" value="Genomic_DNA"/>
</dbReference>
<evidence type="ECO:0000313" key="3">
    <source>
        <dbReference type="Proteomes" id="UP001187192"/>
    </source>
</evidence>
<proteinExistence type="predicted"/>
<gene>
    <name evidence="2" type="ORF">TIFTF001_043142</name>
</gene>
<evidence type="ECO:0000313" key="2">
    <source>
        <dbReference type="EMBL" id="GMN20674.1"/>
    </source>
</evidence>
<protein>
    <submittedName>
        <fullName evidence="2">Uncharacterized protein</fullName>
    </submittedName>
</protein>